<comment type="pathway">
    <text evidence="5">Carbohydrate biosynthesis; dTDP-L-rhamnose biosynthesis.</text>
</comment>
<evidence type="ECO:0000313" key="7">
    <source>
        <dbReference type="Proteomes" id="UP001168579"/>
    </source>
</evidence>
<dbReference type="Gene3D" id="2.60.120.10">
    <property type="entry name" value="Jelly Rolls"/>
    <property type="match status" value="1"/>
</dbReference>
<dbReference type="PANTHER" id="PTHR21047:SF2">
    <property type="entry name" value="THYMIDINE DIPHOSPHO-4-KETO-RHAMNOSE 3,5-EPIMERASE"/>
    <property type="match status" value="1"/>
</dbReference>
<comment type="subunit">
    <text evidence="5">Homodimer.</text>
</comment>
<sequence>MTFTETKLKGCFILQPRVFSDDRGYFFESFNEKTFSKGVGKSVKFVQDNQSFSTYGIVRGIHYQVGHNAQAKLVRVLSGRVLDVAVDLRENSTTFGQHIAVELSAENKKQLFIPRGFGHGFSVLSETAEFFYKCDNFYNKESEGGIVYNDENLQIDWKIESSKIKVSEKDLVLPTLKSARL</sequence>
<dbReference type="NCBIfam" id="TIGR01221">
    <property type="entry name" value="rmlC"/>
    <property type="match status" value="1"/>
</dbReference>
<dbReference type="Proteomes" id="UP001168579">
    <property type="component" value="Unassembled WGS sequence"/>
</dbReference>
<dbReference type="Pfam" id="PF00908">
    <property type="entry name" value="dTDP_sugar_isom"/>
    <property type="match status" value="1"/>
</dbReference>
<dbReference type="CDD" id="cd00438">
    <property type="entry name" value="cupin_RmlC"/>
    <property type="match status" value="1"/>
</dbReference>
<organism evidence="6 7">
    <name type="scientific">Maribacter confluentis</name>
    <dbReference type="NCBI Taxonomy" id="1656093"/>
    <lineage>
        <taxon>Bacteria</taxon>
        <taxon>Pseudomonadati</taxon>
        <taxon>Bacteroidota</taxon>
        <taxon>Flavobacteriia</taxon>
        <taxon>Flavobacteriales</taxon>
        <taxon>Flavobacteriaceae</taxon>
        <taxon>Maribacter</taxon>
    </lineage>
</organism>
<gene>
    <name evidence="6" type="primary">rfbC</name>
    <name evidence="6" type="ORF">Q2T41_09745</name>
</gene>
<dbReference type="GO" id="GO:0008830">
    <property type="term" value="F:dTDP-4-dehydrorhamnose 3,5-epimerase activity"/>
    <property type="evidence" value="ECO:0007669"/>
    <property type="project" value="UniProtKB-EC"/>
</dbReference>
<name>A0ABT8RPU2_9FLAO</name>
<reference evidence="6" key="1">
    <citation type="journal article" date="2014" name="Int. J. Syst. Evol. Microbiol.">
        <title>Complete genome of a new Firmicutes species belonging to the dominant human colonic microbiota ('Ruminococcus bicirculans') reveals two chromosomes and a selective capacity to utilize plant glucans.</title>
        <authorList>
            <consortium name="NISC Comparative Sequencing Program"/>
            <person name="Wegmann U."/>
            <person name="Louis P."/>
            <person name="Goesmann A."/>
            <person name="Henrissat B."/>
            <person name="Duncan S.H."/>
            <person name="Flint H.J."/>
        </authorList>
    </citation>
    <scope>NUCLEOTIDE SEQUENCE</scope>
    <source>
        <strain evidence="6">CECT 8869</strain>
    </source>
</reference>
<evidence type="ECO:0000256" key="2">
    <source>
        <dbReference type="ARBA" id="ARBA00001997"/>
    </source>
</evidence>
<dbReference type="RefSeq" id="WP_304435920.1">
    <property type="nucleotide sequence ID" value="NZ_JAUKUC010000001.1"/>
</dbReference>
<accession>A0ABT8RPU2</accession>
<evidence type="ECO:0000256" key="5">
    <source>
        <dbReference type="RuleBase" id="RU364069"/>
    </source>
</evidence>
<dbReference type="EC" id="5.1.3.13" evidence="3 5"/>
<keyword evidence="7" id="KW-1185">Reference proteome</keyword>
<dbReference type="InterPro" id="IPR014710">
    <property type="entry name" value="RmlC-like_jellyroll"/>
</dbReference>
<dbReference type="SUPFAM" id="SSF51182">
    <property type="entry name" value="RmlC-like cupins"/>
    <property type="match status" value="1"/>
</dbReference>
<comment type="catalytic activity">
    <reaction evidence="1 5">
        <text>dTDP-4-dehydro-6-deoxy-alpha-D-glucose = dTDP-4-dehydro-beta-L-rhamnose</text>
        <dbReference type="Rhea" id="RHEA:16969"/>
        <dbReference type="ChEBI" id="CHEBI:57649"/>
        <dbReference type="ChEBI" id="CHEBI:62830"/>
        <dbReference type="EC" id="5.1.3.13"/>
    </reaction>
</comment>
<comment type="function">
    <text evidence="2 5">Catalyzes the epimerization of the C3' and C5'positions of dTDP-6-deoxy-D-xylo-4-hexulose, forming dTDP-6-deoxy-L-lyxo-4-hexulose.</text>
</comment>
<comment type="caution">
    <text evidence="6">The sequence shown here is derived from an EMBL/GenBank/DDBJ whole genome shotgun (WGS) entry which is preliminary data.</text>
</comment>
<dbReference type="PANTHER" id="PTHR21047">
    <property type="entry name" value="DTDP-6-DEOXY-D-GLUCOSE-3,5 EPIMERASE"/>
    <property type="match status" value="1"/>
</dbReference>
<protein>
    <recommendedName>
        <fullName evidence="4 5">dTDP-4-dehydrorhamnose 3,5-epimerase</fullName>
        <ecNumber evidence="3 5">5.1.3.13</ecNumber>
    </recommendedName>
    <alternativeName>
        <fullName evidence="5">Thymidine diphospho-4-keto-rhamnose 3,5-epimerase</fullName>
    </alternativeName>
</protein>
<reference evidence="6" key="2">
    <citation type="submission" date="2023-06" db="EMBL/GenBank/DDBJ databases">
        <authorList>
            <person name="Lucena T."/>
            <person name="Sun Q."/>
        </authorList>
    </citation>
    <scope>NUCLEOTIDE SEQUENCE</scope>
    <source>
        <strain evidence="6">CECT 8869</strain>
    </source>
</reference>
<evidence type="ECO:0000256" key="4">
    <source>
        <dbReference type="ARBA" id="ARBA00019595"/>
    </source>
</evidence>
<dbReference type="InterPro" id="IPR000888">
    <property type="entry name" value="RmlC-like"/>
</dbReference>
<dbReference type="InterPro" id="IPR011051">
    <property type="entry name" value="RmlC_Cupin_sf"/>
</dbReference>
<keyword evidence="5 6" id="KW-0413">Isomerase</keyword>
<evidence type="ECO:0000256" key="1">
    <source>
        <dbReference type="ARBA" id="ARBA00001298"/>
    </source>
</evidence>
<comment type="similarity">
    <text evidence="5">Belongs to the dTDP-4-dehydrorhamnose 3,5-epimerase family.</text>
</comment>
<dbReference type="EMBL" id="JAUKUC010000001">
    <property type="protein sequence ID" value="MDO1512936.1"/>
    <property type="molecule type" value="Genomic_DNA"/>
</dbReference>
<evidence type="ECO:0000313" key="6">
    <source>
        <dbReference type="EMBL" id="MDO1512936.1"/>
    </source>
</evidence>
<evidence type="ECO:0000256" key="3">
    <source>
        <dbReference type="ARBA" id="ARBA00012098"/>
    </source>
</evidence>
<proteinExistence type="inferred from homology"/>